<sequence length="169" mass="18159">MRRTVILVEGESDRAALHAAAARRGEEPPARIEVLHGITNLAKALAAHAGDRVVVLFDGDERARVARAIERAPTTPIAAIACERDLEDELIRALGADGVLAVIAAEGDLPAWRALRGQPFHRGRPVDEVLHRFMGSIGGRKLRYARALVEALRPGAIPRPLVDALAAAR</sequence>
<dbReference type="Gene3D" id="3.40.1360.10">
    <property type="match status" value="1"/>
</dbReference>
<dbReference type="RefSeq" id="WP_345438151.1">
    <property type="nucleotide sequence ID" value="NZ_BAABKO010000002.1"/>
</dbReference>
<dbReference type="Proteomes" id="UP001501645">
    <property type="component" value="Unassembled WGS sequence"/>
</dbReference>
<protein>
    <recommendedName>
        <fullName evidence="3">ATP-dependent endonuclease</fullName>
    </recommendedName>
</protein>
<comment type="caution">
    <text evidence="1">The sequence shown here is derived from an EMBL/GenBank/DDBJ whole genome shotgun (WGS) entry which is preliminary data.</text>
</comment>
<evidence type="ECO:0000313" key="2">
    <source>
        <dbReference type="Proteomes" id="UP001501645"/>
    </source>
</evidence>
<keyword evidence="2" id="KW-1185">Reference proteome</keyword>
<reference evidence="2" key="1">
    <citation type="journal article" date="2019" name="Int. J. Syst. Evol. Microbiol.">
        <title>The Global Catalogue of Microorganisms (GCM) 10K type strain sequencing project: providing services to taxonomists for standard genome sequencing and annotation.</title>
        <authorList>
            <consortium name="The Broad Institute Genomics Platform"/>
            <consortium name="The Broad Institute Genome Sequencing Center for Infectious Disease"/>
            <person name="Wu L."/>
            <person name="Ma J."/>
        </authorList>
    </citation>
    <scope>NUCLEOTIDE SEQUENCE [LARGE SCALE GENOMIC DNA]</scope>
    <source>
        <strain evidence="2">JCM 18537</strain>
    </source>
</reference>
<name>A0ABP9A412_9MICO</name>
<evidence type="ECO:0000313" key="1">
    <source>
        <dbReference type="EMBL" id="GAA4773622.1"/>
    </source>
</evidence>
<evidence type="ECO:0008006" key="3">
    <source>
        <dbReference type="Google" id="ProtNLM"/>
    </source>
</evidence>
<proteinExistence type="predicted"/>
<dbReference type="EMBL" id="BAABKO010000002">
    <property type="protein sequence ID" value="GAA4773622.1"/>
    <property type="molecule type" value="Genomic_DNA"/>
</dbReference>
<organism evidence="1 2">
    <name type="scientific">Microbacterium gilvum</name>
    <dbReference type="NCBI Taxonomy" id="1336204"/>
    <lineage>
        <taxon>Bacteria</taxon>
        <taxon>Bacillati</taxon>
        <taxon>Actinomycetota</taxon>
        <taxon>Actinomycetes</taxon>
        <taxon>Micrococcales</taxon>
        <taxon>Microbacteriaceae</taxon>
        <taxon>Microbacterium</taxon>
    </lineage>
</organism>
<gene>
    <name evidence="1" type="ORF">GCM10023351_17550</name>
</gene>
<accession>A0ABP9A412</accession>